<dbReference type="InterPro" id="IPR043772">
    <property type="entry name" value="MBG_3"/>
</dbReference>
<evidence type="ECO:0000313" key="4">
    <source>
        <dbReference type="EMBL" id="OCB68413.1"/>
    </source>
</evidence>
<evidence type="ECO:0000256" key="1">
    <source>
        <dbReference type="ARBA" id="ARBA00022737"/>
    </source>
</evidence>
<feature type="non-terminal residue" evidence="4">
    <location>
        <position position="1"/>
    </location>
</feature>
<organism evidence="4 5">
    <name type="scientific">Flavobacterium piscis</name>
    <dbReference type="NCBI Taxonomy" id="1114874"/>
    <lineage>
        <taxon>Bacteria</taxon>
        <taxon>Pseudomonadati</taxon>
        <taxon>Bacteroidota</taxon>
        <taxon>Flavobacteriia</taxon>
        <taxon>Flavobacteriales</taxon>
        <taxon>Flavobacteriaceae</taxon>
        <taxon>Flavobacterium</taxon>
    </lineage>
</organism>
<dbReference type="PANTHER" id="PTHR24273:SF32">
    <property type="entry name" value="HYALIN"/>
    <property type="match status" value="1"/>
</dbReference>
<evidence type="ECO:0000313" key="5">
    <source>
        <dbReference type="Proteomes" id="UP000093343"/>
    </source>
</evidence>
<keyword evidence="5" id="KW-1185">Reference proteome</keyword>
<comment type="caution">
    <text evidence="4">The sequence shown here is derived from an EMBL/GenBank/DDBJ whole genome shotgun (WGS) entry which is preliminary data.</text>
</comment>
<feature type="domain" description="HYR" evidence="3">
    <location>
        <begin position="316"/>
        <end position="396"/>
    </location>
</feature>
<dbReference type="Pfam" id="PF18887">
    <property type="entry name" value="MBG_3"/>
    <property type="match status" value="1"/>
</dbReference>
<dbReference type="PROSITE" id="PS50825">
    <property type="entry name" value="HYR"/>
    <property type="match status" value="3"/>
</dbReference>
<evidence type="ECO:0000256" key="2">
    <source>
        <dbReference type="SAM" id="MobiDB-lite"/>
    </source>
</evidence>
<dbReference type="NCBIfam" id="TIGR01451">
    <property type="entry name" value="B_ant_repeat"/>
    <property type="match status" value="1"/>
</dbReference>
<accession>A0ABX2XB55</accession>
<reference evidence="5" key="1">
    <citation type="submission" date="2016-03" db="EMBL/GenBank/DDBJ databases">
        <title>Draft genome sequence of Paenibacillus glacialis DSM 22343.</title>
        <authorList>
            <person name="Shin S.-K."/>
            <person name="Yi H."/>
        </authorList>
    </citation>
    <scope>NUCLEOTIDE SEQUENCE [LARGE SCALE GENOMIC DNA]</scope>
    <source>
        <strain evidence="5">CCUG 60099</strain>
    </source>
</reference>
<feature type="domain" description="HYR" evidence="3">
    <location>
        <begin position="156"/>
        <end position="237"/>
    </location>
</feature>
<keyword evidence="1" id="KW-0677">Repeat</keyword>
<name>A0ABX2XB55_9FLAO</name>
<dbReference type="Pfam" id="PF24346">
    <property type="entry name" value="DUF7507"/>
    <property type="match status" value="1"/>
</dbReference>
<feature type="region of interest" description="Disordered" evidence="2">
    <location>
        <begin position="1298"/>
        <end position="1318"/>
    </location>
</feature>
<dbReference type="PANTHER" id="PTHR24273">
    <property type="entry name" value="FI04643P-RELATED"/>
    <property type="match status" value="1"/>
</dbReference>
<sequence>PTITCPATVVVSADANLCTASGVLLGTPTTSDNCNGNVKVTNNAPLVFSIGDTTVTWTAEDAAGNTQTCTQTVRVNDTEKPTITCPATVIVSADANLCTASGVLLGTPTTSDNCNGNVKVTNNAPLVFPIGDTTVTWTAEDAAGNTQTCTQTVRVNDTEKPTITCPATVIVSADANLCTASGVLLGTPTTSDNCNGTVTVTNNAPLVFPIGDTTVTWTAEDAAGNTQTCTQTVRVNDTEKPTITCPATVVVSADANLCTTSGVLLGTPTTSDNCNGTVTVTNNAPLVFPIGDTTVTWTAKDVAGNTETCIQIITVKDTQEPTITCPATVIVSADANLCTASGVLLGTPTTSDNCGSVTVTNDAPSVFPIGNTIVTWTVKDVAGNIETCTQTIQVVGPIIANEDKVGSFNGYEGGIAIADVLANDLLNCSAIVRGEIALTLDSTLPSVLTFDTTTGAVTVKSNTPVGTYSFDYKICEVSNSSNCNTTTVEIKVVVPIILAVQENLGPINGTIGGTTTSLIASDKLNGVQAVIGSNPGEVTLTGTAPAGLTINTTDGTVTVSAGVKEGSYDVEYTICDNNNPGTNCSTATSTVVVTAADLVANLDSAGSVVGGNTSQTLINVFENDTKNGTKLNPSDVKLTSGTDPKGYLTIDANGNAVLGANAPAGNYELTYEICEVLNPGNCSTNKVQVTVTAPAILAVKETLGPINGTIGGKTTSLIALDKLNNIQAVIGSNPGEVTLTGTAPAGLTINTTDGTVTVSAGVKAGSYDVEYTICDNNNLGTNCSTATSTVVVTAADLVANLDSAGSVVGGNTSQTLVNVFDNDTKNGTKLNPSDVKLTPGTDPKGYLTIDANGNAVLGANAPAGNYELTYEICEILNPGNCSTNKVQVTVTAPVILAVKETLGPINGTIGGKTTSLIASDKLNNIQAVIGSNPGEVTLTGTAPAGLTINTTDGTVTVSAGVKAGSYDVEYTICDNNNAGNCSTATSTVVVTAADLVANLDSAGSVVGGNTSQTLVNVFENDTKNGTKLNPSDVKLTSGTDPKGYLTIDANGNAVLGANAPAANYELTYEICEVLNPTNCSSNKIEVTVTAPAILAVKETLGPINGTIGGKTTSLIASDKLNNIQAVIGSNPGEVTLTGTAPAGLTINTTDGTVTVSAGVKAGSYDVEYTICDNNNPGTNCSTATSTVVVTAADLVANLDSAGSVVGGNTSQTLVNVFENDTKNGVKLNPSDVKLTPGTDPKGYLTIDGNGNAVLGANTPAGNYELTYEICEILNPANCSSNKIEVTVKPSVLQANDDNAGTLDSSKGQSSTTSIFDNDTLNGSKVNPADLVLTTLIPNPNLILKADGTVEVKPGTPTGNYELTYQICEALNGSNCSQAVVKISVVNNPPITPLIQLIINNDGVVSVDGINGALEFINVLDNDLIKGLPVNPLEIVLSNTPSPYFEFNSDGTVNVKPNTPGGSYSLTYQVCEKSNPNNCASAILSVFVEVPSIAIIKTAVFNDENGSGFANAGETITYKFKVTNTGNVPLTGVMISDPLPGVVVSGQAINLNVNESDEHNFTATYKITQIDINKGSVSNQASVQARSAKGVLVDDLSDDENETGDKPTVLALNGCEIKVFNAFSPNGDDINSRFYIRGLECYPDNTVEIYNRWGILVYNIDKYNNDDRAFKGFSEGRTTIKQSEGLPVGTYFYILKYKDSGSNPHELSGYLYINK</sequence>
<dbReference type="InterPro" id="IPR055354">
    <property type="entry name" value="DUF7507"/>
</dbReference>
<dbReference type="InterPro" id="IPR047589">
    <property type="entry name" value="DUF11_rpt"/>
</dbReference>
<evidence type="ECO:0000259" key="3">
    <source>
        <dbReference type="PROSITE" id="PS50825"/>
    </source>
</evidence>
<protein>
    <recommendedName>
        <fullName evidence="3">HYR domain-containing protein</fullName>
    </recommendedName>
</protein>
<gene>
    <name evidence="4" type="ORF">FLP_24000</name>
</gene>
<dbReference type="Proteomes" id="UP000093343">
    <property type="component" value="Unassembled WGS sequence"/>
</dbReference>
<feature type="domain" description="HYR" evidence="3">
    <location>
        <begin position="1"/>
        <end position="77"/>
    </location>
</feature>
<proteinExistence type="predicted"/>
<dbReference type="Pfam" id="PF02494">
    <property type="entry name" value="HYR"/>
    <property type="match status" value="5"/>
</dbReference>
<dbReference type="RefSeq" id="WP_065452032.1">
    <property type="nucleotide sequence ID" value="NZ_LVEN01000050.1"/>
</dbReference>
<dbReference type="Pfam" id="PF13585">
    <property type="entry name" value="CHU_C"/>
    <property type="match status" value="1"/>
</dbReference>
<dbReference type="EMBL" id="LVEN01000050">
    <property type="protein sequence ID" value="OCB68413.1"/>
    <property type="molecule type" value="Genomic_DNA"/>
</dbReference>
<dbReference type="InterPro" id="IPR003410">
    <property type="entry name" value="HYR_dom"/>
</dbReference>